<evidence type="ECO:0000259" key="1">
    <source>
        <dbReference type="Pfam" id="PF08241"/>
    </source>
</evidence>
<proteinExistence type="predicted"/>
<dbReference type="GO" id="GO:0032259">
    <property type="term" value="P:methylation"/>
    <property type="evidence" value="ECO:0007669"/>
    <property type="project" value="UniProtKB-KW"/>
</dbReference>
<keyword evidence="2" id="KW-0808">Transferase</keyword>
<sequence>MKTLEYAIKGLRAPFYRRKHKNDPFFTCPICRYHGPFMAKNQRLHAKCPRCGELERARLQFLVMRDYFAQHDVSSKSLLHVAPENAFRKWFRKEFGQYTSCDLFRKDVDHRFDLQNIPLADASFDVVFASHVLMYPEDDVKAIAEIRRILKPGGLAILPVPFVHEKTVEFGAPDPSTQMRREAGLDYYQRFEQYFSRVEIFDARNYPAEHQLLTNNGAKAASMPYFVKDGWSSDVVPFCYV</sequence>
<protein>
    <submittedName>
        <fullName evidence="2">Methyltransferase family protein</fullName>
    </submittedName>
</protein>
<dbReference type="RefSeq" id="WP_198325246.1">
    <property type="nucleotide sequence ID" value="NZ_CP037953.1"/>
</dbReference>
<dbReference type="EMBL" id="SNYM01000009">
    <property type="protein sequence ID" value="TDQ47613.1"/>
    <property type="molecule type" value="Genomic_DNA"/>
</dbReference>
<gene>
    <name evidence="2" type="ORF">EV696_10915</name>
</gene>
<organism evidence="2 3">
    <name type="scientific">Permianibacter aggregans</name>
    <dbReference type="NCBI Taxonomy" id="1510150"/>
    <lineage>
        <taxon>Bacteria</taxon>
        <taxon>Pseudomonadati</taxon>
        <taxon>Pseudomonadota</taxon>
        <taxon>Gammaproteobacteria</taxon>
        <taxon>Pseudomonadales</taxon>
        <taxon>Pseudomonadaceae</taxon>
        <taxon>Permianibacter</taxon>
    </lineage>
</organism>
<keyword evidence="2" id="KW-0489">Methyltransferase</keyword>
<dbReference type="SUPFAM" id="SSF53335">
    <property type="entry name" value="S-adenosyl-L-methionine-dependent methyltransferases"/>
    <property type="match status" value="1"/>
</dbReference>
<reference evidence="2 3" key="1">
    <citation type="submission" date="2019-03" db="EMBL/GenBank/DDBJ databases">
        <title>Genomic Encyclopedia of Type Strains, Phase IV (KMG-IV): sequencing the most valuable type-strain genomes for metagenomic binning, comparative biology and taxonomic classification.</title>
        <authorList>
            <person name="Goeker M."/>
        </authorList>
    </citation>
    <scope>NUCLEOTIDE SEQUENCE [LARGE SCALE GENOMIC DNA]</scope>
    <source>
        <strain evidence="2 3">DSM 103792</strain>
    </source>
</reference>
<dbReference type="AlphaFoldDB" id="A0A4R6UQ41"/>
<feature type="domain" description="Methyltransferase type 11" evidence="1">
    <location>
        <begin position="110"/>
        <end position="157"/>
    </location>
</feature>
<comment type="caution">
    <text evidence="2">The sequence shown here is derived from an EMBL/GenBank/DDBJ whole genome shotgun (WGS) entry which is preliminary data.</text>
</comment>
<dbReference type="Proteomes" id="UP000295375">
    <property type="component" value="Unassembled WGS sequence"/>
</dbReference>
<dbReference type="CDD" id="cd02440">
    <property type="entry name" value="AdoMet_MTases"/>
    <property type="match status" value="1"/>
</dbReference>
<dbReference type="Pfam" id="PF08241">
    <property type="entry name" value="Methyltransf_11"/>
    <property type="match status" value="1"/>
</dbReference>
<dbReference type="GO" id="GO:0008757">
    <property type="term" value="F:S-adenosylmethionine-dependent methyltransferase activity"/>
    <property type="evidence" value="ECO:0007669"/>
    <property type="project" value="InterPro"/>
</dbReference>
<evidence type="ECO:0000313" key="3">
    <source>
        <dbReference type="Proteomes" id="UP000295375"/>
    </source>
</evidence>
<evidence type="ECO:0000313" key="2">
    <source>
        <dbReference type="EMBL" id="TDQ47613.1"/>
    </source>
</evidence>
<keyword evidence="3" id="KW-1185">Reference proteome</keyword>
<accession>A0A4R6UQ41</accession>
<name>A0A4R6UQ41_9GAMM</name>
<dbReference type="InterPro" id="IPR029063">
    <property type="entry name" value="SAM-dependent_MTases_sf"/>
</dbReference>
<dbReference type="InterPro" id="IPR013216">
    <property type="entry name" value="Methyltransf_11"/>
</dbReference>
<dbReference type="Gene3D" id="3.40.50.150">
    <property type="entry name" value="Vaccinia Virus protein VP39"/>
    <property type="match status" value="1"/>
</dbReference>